<comment type="caution">
    <text evidence="1">The sequence shown here is derived from an EMBL/GenBank/DDBJ whole genome shotgun (WGS) entry which is preliminary data.</text>
</comment>
<dbReference type="EMBL" id="CAKLBY020000101">
    <property type="protein sequence ID" value="CAK7926739.1"/>
    <property type="molecule type" value="Genomic_DNA"/>
</dbReference>
<dbReference type="AlphaFoldDB" id="A0AAV1T4H2"/>
<proteinExistence type="predicted"/>
<evidence type="ECO:0000313" key="3">
    <source>
        <dbReference type="Proteomes" id="UP001162060"/>
    </source>
</evidence>
<dbReference type="Proteomes" id="UP001162060">
    <property type="component" value="Unassembled WGS sequence"/>
</dbReference>
<protein>
    <submittedName>
        <fullName evidence="1">Uncharacterized protein</fullName>
    </submittedName>
</protein>
<accession>A0AAV1T4H2</accession>
<evidence type="ECO:0000313" key="1">
    <source>
        <dbReference type="EMBL" id="CAK7897306.1"/>
    </source>
</evidence>
<gene>
    <name evidence="2" type="ORF">PM001_LOCUS11889</name>
    <name evidence="1" type="ORF">PM001_LOCUS1412</name>
</gene>
<dbReference type="EMBL" id="CAKLBY020000014">
    <property type="protein sequence ID" value="CAK7897306.1"/>
    <property type="molecule type" value="Genomic_DNA"/>
</dbReference>
<organism evidence="1 3">
    <name type="scientific">Peronospora matthiolae</name>
    <dbReference type="NCBI Taxonomy" id="2874970"/>
    <lineage>
        <taxon>Eukaryota</taxon>
        <taxon>Sar</taxon>
        <taxon>Stramenopiles</taxon>
        <taxon>Oomycota</taxon>
        <taxon>Peronosporomycetes</taxon>
        <taxon>Peronosporales</taxon>
        <taxon>Peronosporaceae</taxon>
        <taxon>Peronospora</taxon>
    </lineage>
</organism>
<reference evidence="1" key="1">
    <citation type="submission" date="2024-01" db="EMBL/GenBank/DDBJ databases">
        <authorList>
            <person name="Webb A."/>
        </authorList>
    </citation>
    <scope>NUCLEOTIDE SEQUENCE</scope>
    <source>
        <strain evidence="1">Pm1</strain>
    </source>
</reference>
<sequence>MHCQPRYVALEAIVDAHKVGRIEDEPIHSPIRKISGVRGLYNDVHRSSAAHASISYLPKADPHMYSLRHVTIAMLMSESCGIESSLVSGTCSAPLHRDQPSEDVREKVAGLPIPTSGSQNGAIPSTAPNLALSMPRTGENGRMETLEPGSTALFFTRGPYSWHDGSKTPAIVHILSRPIAIVCSHTGSIAGRAMEESRSVPSFQHLFWAIKNATLFFKSVNTPSGSRRPDKD</sequence>
<evidence type="ECO:0000313" key="2">
    <source>
        <dbReference type="EMBL" id="CAK7926739.1"/>
    </source>
</evidence>
<name>A0AAV1T4H2_9STRA</name>